<evidence type="ECO:0000313" key="1">
    <source>
        <dbReference type="EMBL" id="MCF0061795.1"/>
    </source>
</evidence>
<dbReference type="InterPro" id="IPR024131">
    <property type="entry name" value="UPF0489"/>
</dbReference>
<name>A0A9X1TER5_9BACT</name>
<dbReference type="AlphaFoldDB" id="A0A9X1TER5"/>
<reference evidence="1" key="1">
    <citation type="submission" date="2021-12" db="EMBL/GenBank/DDBJ databases">
        <title>Novel species in genus Dyadobacter.</title>
        <authorList>
            <person name="Ma C."/>
        </authorList>
    </citation>
    <scope>NUCLEOTIDE SEQUENCE</scope>
    <source>
        <strain evidence="1">LJ419</strain>
    </source>
</reference>
<dbReference type="Proteomes" id="UP001139000">
    <property type="component" value="Unassembled WGS sequence"/>
</dbReference>
<keyword evidence="2" id="KW-1185">Reference proteome</keyword>
<organism evidence="1 2">
    <name type="scientific">Dyadobacter chenwenxiniae</name>
    <dbReference type="NCBI Taxonomy" id="2906456"/>
    <lineage>
        <taxon>Bacteria</taxon>
        <taxon>Pseudomonadati</taxon>
        <taxon>Bacteroidota</taxon>
        <taxon>Cytophagia</taxon>
        <taxon>Cytophagales</taxon>
        <taxon>Spirosomataceae</taxon>
        <taxon>Dyadobacter</taxon>
    </lineage>
</organism>
<comment type="caution">
    <text evidence="1">The sequence shown here is derived from an EMBL/GenBank/DDBJ whole genome shotgun (WGS) entry which is preliminary data.</text>
</comment>
<protein>
    <submittedName>
        <fullName evidence="1">UPF0489 family protein</fullName>
    </submittedName>
</protein>
<accession>A0A9X1TER5</accession>
<proteinExistence type="predicted"/>
<sequence length="229" mass="27074">MEFKVLINSGRQISMSENLNYFAQADHIYIMDNHLGAIWCWDKLPKDRNITVVHIDAHYDLGCSPPGEFIYGSVDLEALPIDQIVNFKHECGYNYFMWDNYIRLFIEKYPNLINEFVSITQGIGDMSDIEGVKFNEFNIWDLSSRLWHKYENRKILNIDIDYFFKHDDHITFEIFSTKFISFFSRWLLKNKDNFDLITIALSPECCGSWDNSVNMANRILKPLNIKIEI</sequence>
<gene>
    <name evidence="1" type="ORF">LXM26_09845</name>
</gene>
<evidence type="ECO:0000313" key="2">
    <source>
        <dbReference type="Proteomes" id="UP001139000"/>
    </source>
</evidence>
<dbReference type="Pfam" id="PF12640">
    <property type="entry name" value="UPF0489"/>
    <property type="match status" value="1"/>
</dbReference>
<dbReference type="RefSeq" id="WP_234655055.1">
    <property type="nucleotide sequence ID" value="NZ_CP094997.1"/>
</dbReference>
<dbReference type="EMBL" id="JAJTTC010000001">
    <property type="protein sequence ID" value="MCF0061795.1"/>
    <property type="molecule type" value="Genomic_DNA"/>
</dbReference>